<evidence type="ECO:0000313" key="2">
    <source>
        <dbReference type="EMBL" id="OGW96128.1"/>
    </source>
</evidence>
<dbReference type="InterPro" id="IPR007445">
    <property type="entry name" value="PilO"/>
</dbReference>
<feature type="transmembrane region" description="Helical" evidence="1">
    <location>
        <begin position="17"/>
        <end position="40"/>
    </location>
</feature>
<dbReference type="Gene3D" id="3.30.70.60">
    <property type="match status" value="1"/>
</dbReference>
<protein>
    <submittedName>
        <fullName evidence="2">Uncharacterized protein</fullName>
    </submittedName>
</protein>
<keyword evidence="1" id="KW-0812">Transmembrane</keyword>
<proteinExistence type="predicted"/>
<keyword evidence="1" id="KW-1133">Transmembrane helix</keyword>
<evidence type="ECO:0000313" key="3">
    <source>
        <dbReference type="Proteomes" id="UP000178187"/>
    </source>
</evidence>
<sequence>MQLTDLNNLKESQKVKAIYAGLAAGLVIVGYLGFVQPALIQIQSYKYTAKTAKERSDLIFEINQIKKQREILAKQLSGKADRHAIMGEVTKYVNQSGIDMDSLTPSIRSEEQYDVLSMEINAKSEFRNILKFFSILEKERPDISVNSFIMNFSAIRTRENSDSEVLPQVKIAVQTYLKKG</sequence>
<reference evidence="2 3" key="1">
    <citation type="journal article" date="2016" name="Nat. Commun.">
        <title>Thousands of microbial genomes shed light on interconnected biogeochemical processes in an aquifer system.</title>
        <authorList>
            <person name="Anantharaman K."/>
            <person name="Brown C.T."/>
            <person name="Hug L.A."/>
            <person name="Sharon I."/>
            <person name="Castelle C.J."/>
            <person name="Probst A.J."/>
            <person name="Thomas B.C."/>
            <person name="Singh A."/>
            <person name="Wilkins M.J."/>
            <person name="Karaoz U."/>
            <person name="Brodie E.L."/>
            <person name="Williams K.H."/>
            <person name="Hubbard S.S."/>
            <person name="Banfield J.F."/>
        </authorList>
    </citation>
    <scope>NUCLEOTIDE SEQUENCE [LARGE SCALE GENOMIC DNA]</scope>
</reference>
<name>A0A1G1KT70_9BACT</name>
<comment type="caution">
    <text evidence="2">The sequence shown here is derived from an EMBL/GenBank/DDBJ whole genome shotgun (WGS) entry which is preliminary data.</text>
</comment>
<evidence type="ECO:0000256" key="1">
    <source>
        <dbReference type="SAM" id="Phobius"/>
    </source>
</evidence>
<accession>A0A1G1KT70</accession>
<dbReference type="InterPro" id="IPR014717">
    <property type="entry name" value="Transl_elong_EF1B/ribsomal_bS6"/>
</dbReference>
<gene>
    <name evidence="2" type="ORF">A3G33_02100</name>
</gene>
<dbReference type="EMBL" id="MHFR01000053">
    <property type="protein sequence ID" value="OGW96128.1"/>
    <property type="molecule type" value="Genomic_DNA"/>
</dbReference>
<dbReference type="Proteomes" id="UP000178187">
    <property type="component" value="Unassembled WGS sequence"/>
</dbReference>
<dbReference type="Pfam" id="PF04350">
    <property type="entry name" value="PilO"/>
    <property type="match status" value="1"/>
</dbReference>
<dbReference type="AlphaFoldDB" id="A0A1G1KT70"/>
<keyword evidence="1" id="KW-0472">Membrane</keyword>
<organism evidence="2 3">
    <name type="scientific">Candidatus Danuiimicrobium aquiferis</name>
    <dbReference type="NCBI Taxonomy" id="1801832"/>
    <lineage>
        <taxon>Bacteria</taxon>
        <taxon>Pseudomonadati</taxon>
        <taxon>Candidatus Omnitrophota</taxon>
        <taxon>Candidatus Danuiimicrobium</taxon>
    </lineage>
</organism>